<keyword evidence="5" id="KW-0520">NAD</keyword>
<evidence type="ECO:0000256" key="1">
    <source>
        <dbReference type="ARBA" id="ARBA00005406"/>
    </source>
</evidence>
<evidence type="ECO:0000256" key="6">
    <source>
        <dbReference type="ARBA" id="ARBA00023157"/>
    </source>
</evidence>
<dbReference type="AlphaFoldDB" id="A0AAV1HAD0"/>
<dbReference type="Proteomes" id="UP001178508">
    <property type="component" value="Chromosome 20"/>
</dbReference>
<dbReference type="SUPFAM" id="SSF52309">
    <property type="entry name" value="N-(deoxy)ribosyltransferase-like"/>
    <property type="match status" value="1"/>
</dbReference>
<comment type="similarity">
    <text evidence="1">Belongs to the ADP-ribosyl cyclase family.</text>
</comment>
<dbReference type="GO" id="GO:0016740">
    <property type="term" value="F:transferase activity"/>
    <property type="evidence" value="ECO:0007669"/>
    <property type="project" value="UniProtKB-KW"/>
</dbReference>
<keyword evidence="6" id="KW-1015">Disulfide bond</keyword>
<dbReference type="GO" id="GO:0005886">
    <property type="term" value="C:plasma membrane"/>
    <property type="evidence" value="ECO:0007669"/>
    <property type="project" value="TreeGrafter"/>
</dbReference>
<dbReference type="PANTHER" id="PTHR10912">
    <property type="entry name" value="ADP-RIBOSYL CYCLASE"/>
    <property type="match status" value="1"/>
</dbReference>
<feature type="chain" id="PRO_5043931451" description="ADP-ribosyl cyclase/cyclic ADP-ribose hydrolase" evidence="7">
    <location>
        <begin position="29"/>
        <end position="261"/>
    </location>
</feature>
<dbReference type="EMBL" id="OY660883">
    <property type="protein sequence ID" value="CAJ1082620.1"/>
    <property type="molecule type" value="Genomic_DNA"/>
</dbReference>
<dbReference type="Pfam" id="PF02267">
    <property type="entry name" value="Rib_hydrolayse"/>
    <property type="match status" value="1"/>
</dbReference>
<organism evidence="8 9">
    <name type="scientific">Xyrichtys novacula</name>
    <name type="common">Pearly razorfish</name>
    <name type="synonym">Hemipteronotus novacula</name>
    <dbReference type="NCBI Taxonomy" id="13765"/>
    <lineage>
        <taxon>Eukaryota</taxon>
        <taxon>Metazoa</taxon>
        <taxon>Chordata</taxon>
        <taxon>Craniata</taxon>
        <taxon>Vertebrata</taxon>
        <taxon>Euteleostomi</taxon>
        <taxon>Actinopterygii</taxon>
        <taxon>Neopterygii</taxon>
        <taxon>Teleostei</taxon>
        <taxon>Neoteleostei</taxon>
        <taxon>Acanthomorphata</taxon>
        <taxon>Eupercaria</taxon>
        <taxon>Labriformes</taxon>
        <taxon>Labridae</taxon>
        <taxon>Xyrichtys</taxon>
    </lineage>
</organism>
<accession>A0AAV1HAD0</accession>
<name>A0AAV1HAD0_XYRNO</name>
<dbReference type="InterPro" id="IPR003193">
    <property type="entry name" value="ADP-ribosyl_cyclase"/>
</dbReference>
<dbReference type="GO" id="GO:0061809">
    <property type="term" value="F:NAD+ nucleosidase activity, cyclic ADP-ribose generating"/>
    <property type="evidence" value="ECO:0007669"/>
    <property type="project" value="UniProtKB-EC"/>
</dbReference>
<evidence type="ECO:0000256" key="4">
    <source>
        <dbReference type="ARBA" id="ARBA00022801"/>
    </source>
</evidence>
<sequence>MASKKSLPISGTLTVMVIVVVLAPSALLDQTAEFKAAFMKKCTEYPKDKKTCEATLAIFERAYVGKKQTDVTEDSYNELFDNTPFTHPCEKTMLWSGTNYLAHKLSEKRDNFFNVADTLLGNVLNKLIWCGKAGSKETFTTDKDCPYTEPNPTGSFWFKISARFAQFACGNINLLLKGENLIPFDPRSVLATHEIPNLQTGKVEKVTVILVVDKKTGTKCKNDSLNNLSNILKGKKIGYDCKEVTQTHIEDCIDRGIKDCF</sequence>
<feature type="signal peptide" evidence="7">
    <location>
        <begin position="1"/>
        <end position="28"/>
    </location>
</feature>
<dbReference type="EC" id="3.2.2.6" evidence="2"/>
<keyword evidence="9" id="KW-1185">Reference proteome</keyword>
<evidence type="ECO:0000313" key="9">
    <source>
        <dbReference type="Proteomes" id="UP001178508"/>
    </source>
</evidence>
<evidence type="ECO:0000256" key="2">
    <source>
        <dbReference type="ARBA" id="ARBA00011982"/>
    </source>
</evidence>
<evidence type="ECO:0000256" key="7">
    <source>
        <dbReference type="SAM" id="SignalP"/>
    </source>
</evidence>
<reference evidence="8" key="1">
    <citation type="submission" date="2023-08" db="EMBL/GenBank/DDBJ databases">
        <authorList>
            <person name="Alioto T."/>
            <person name="Alioto T."/>
            <person name="Gomez Garrido J."/>
        </authorList>
    </citation>
    <scope>NUCLEOTIDE SEQUENCE</scope>
</reference>
<keyword evidence="4 8" id="KW-0378">Hydrolase</keyword>
<evidence type="ECO:0000256" key="5">
    <source>
        <dbReference type="ARBA" id="ARBA00023027"/>
    </source>
</evidence>
<evidence type="ECO:0000256" key="3">
    <source>
        <dbReference type="ARBA" id="ARBA00022679"/>
    </source>
</evidence>
<dbReference type="Gene3D" id="3.40.50.720">
    <property type="entry name" value="NAD(P)-binding Rossmann-like Domain"/>
    <property type="match status" value="1"/>
</dbReference>
<gene>
    <name evidence="8" type="ORF">XNOV1_A032382</name>
</gene>
<proteinExistence type="inferred from homology"/>
<keyword evidence="3" id="KW-0808">Transferase</keyword>
<keyword evidence="7" id="KW-0732">Signal</keyword>
<protein>
    <recommendedName>
        <fullName evidence="2">ADP-ribosyl cyclase/cyclic ADP-ribose hydrolase</fullName>
        <ecNumber evidence="2">3.2.2.6</ecNumber>
    </recommendedName>
</protein>
<evidence type="ECO:0000313" key="8">
    <source>
        <dbReference type="EMBL" id="CAJ1082620.1"/>
    </source>
</evidence>
<dbReference type="PANTHER" id="PTHR10912:SF9">
    <property type="entry name" value="ADP-RIBOSYL CYCLASE_CYCLIC ADP-RIBOSE HYDROLASE"/>
    <property type="match status" value="1"/>
</dbReference>
<dbReference type="Gene3D" id="1.20.82.10">
    <property type="entry name" value="ADP Ribosyl Cyclase, Chain A, domain 1"/>
    <property type="match status" value="1"/>
</dbReference>
<dbReference type="GO" id="GO:0030890">
    <property type="term" value="P:positive regulation of B cell proliferation"/>
    <property type="evidence" value="ECO:0007669"/>
    <property type="project" value="TreeGrafter"/>
</dbReference>
<dbReference type="GO" id="GO:0016849">
    <property type="term" value="F:phosphorus-oxygen lyase activity"/>
    <property type="evidence" value="ECO:0007669"/>
    <property type="project" value="TreeGrafter"/>
</dbReference>